<protein>
    <submittedName>
        <fullName evidence="2">(northern house mosquito) hypothetical protein</fullName>
    </submittedName>
</protein>
<proteinExistence type="predicted"/>
<sequence length="174" mass="19005">MVRTASELTSRAAAAVMAELASEGLPTRSDRDEGRLRLVRLRELHSSARWGACTLATDIVDGTFRKRGKLAGTCVVVAPMLKQVDERLNTAVGVRNTIPPAAAPVISPPEKSGSSESKATLSSHSDTTAPDGCWPPSPCDFILTDDFSRIRWHSIGYFYQQMIVGRGLQHRRAW</sequence>
<reference evidence="2" key="1">
    <citation type="submission" date="2021-05" db="EMBL/GenBank/DDBJ databases">
        <authorList>
            <person name="Alioto T."/>
            <person name="Alioto T."/>
            <person name="Gomez Garrido J."/>
        </authorList>
    </citation>
    <scope>NUCLEOTIDE SEQUENCE</scope>
</reference>
<evidence type="ECO:0000313" key="2">
    <source>
        <dbReference type="EMBL" id="CAG6526082.1"/>
    </source>
</evidence>
<dbReference type="EMBL" id="HBUE01298985">
    <property type="protein sequence ID" value="CAG6577792.1"/>
    <property type="molecule type" value="Transcribed_RNA"/>
</dbReference>
<dbReference type="EMBL" id="HBUE01193035">
    <property type="protein sequence ID" value="CAG6526086.1"/>
    <property type="molecule type" value="Transcribed_RNA"/>
</dbReference>
<feature type="region of interest" description="Disordered" evidence="1">
    <location>
        <begin position="99"/>
        <end position="131"/>
    </location>
</feature>
<name>A0A8D8H0Z2_CULPI</name>
<dbReference type="EMBL" id="HBUE01298989">
    <property type="protein sequence ID" value="CAG6577797.1"/>
    <property type="molecule type" value="Transcribed_RNA"/>
</dbReference>
<dbReference type="AlphaFoldDB" id="A0A8D8H0Z2"/>
<dbReference type="EMBL" id="HBUE01298988">
    <property type="protein sequence ID" value="CAG6577796.1"/>
    <property type="molecule type" value="Transcribed_RNA"/>
</dbReference>
<organism evidence="2">
    <name type="scientific">Culex pipiens</name>
    <name type="common">House mosquito</name>
    <dbReference type="NCBI Taxonomy" id="7175"/>
    <lineage>
        <taxon>Eukaryota</taxon>
        <taxon>Metazoa</taxon>
        <taxon>Ecdysozoa</taxon>
        <taxon>Arthropoda</taxon>
        <taxon>Hexapoda</taxon>
        <taxon>Insecta</taxon>
        <taxon>Pterygota</taxon>
        <taxon>Neoptera</taxon>
        <taxon>Endopterygota</taxon>
        <taxon>Diptera</taxon>
        <taxon>Nematocera</taxon>
        <taxon>Culicoidea</taxon>
        <taxon>Culicidae</taxon>
        <taxon>Culicinae</taxon>
        <taxon>Culicini</taxon>
        <taxon>Culex</taxon>
        <taxon>Culex</taxon>
    </lineage>
</organism>
<evidence type="ECO:0000256" key="1">
    <source>
        <dbReference type="SAM" id="MobiDB-lite"/>
    </source>
</evidence>
<dbReference type="EMBL" id="HBUE01193036">
    <property type="protein sequence ID" value="CAG6526087.1"/>
    <property type="molecule type" value="Transcribed_RNA"/>
</dbReference>
<accession>A0A8D8H0Z2</accession>
<feature type="compositionally biased region" description="Polar residues" evidence="1">
    <location>
        <begin position="119"/>
        <end position="128"/>
    </location>
</feature>
<feature type="compositionally biased region" description="Low complexity" evidence="1">
    <location>
        <begin position="99"/>
        <end position="118"/>
    </location>
</feature>
<dbReference type="EMBL" id="HBUE01193032">
    <property type="protein sequence ID" value="CAG6526082.1"/>
    <property type="molecule type" value="Transcribed_RNA"/>
</dbReference>